<sequence>MFKLYFRNSFVRIYYDKEQRLGKAIWNGHLTGAEFREATLLCLDLMDRYELKGWLGDNRKMDSIVPADLQWSLRVFVPQLVEGPLLRLANLPSEHEGHQKALDVMMEKKNKLDQQLLIREFEAEEEAMAWLREVAY</sequence>
<keyword evidence="2" id="KW-1185">Reference proteome</keyword>
<evidence type="ECO:0000313" key="2">
    <source>
        <dbReference type="Proteomes" id="UP001207228"/>
    </source>
</evidence>
<proteinExistence type="predicted"/>
<comment type="caution">
    <text evidence="1">The sequence shown here is derived from an EMBL/GenBank/DDBJ whole genome shotgun (WGS) entry which is preliminary data.</text>
</comment>
<evidence type="ECO:0000313" key="1">
    <source>
        <dbReference type="EMBL" id="MCX2740653.1"/>
    </source>
</evidence>
<dbReference type="Proteomes" id="UP001207228">
    <property type="component" value="Unassembled WGS sequence"/>
</dbReference>
<evidence type="ECO:0008006" key="3">
    <source>
        <dbReference type="Google" id="ProtNLM"/>
    </source>
</evidence>
<organism evidence="1 2">
    <name type="scientific">Pontibacter anaerobius</name>
    <dbReference type="NCBI Taxonomy" id="2993940"/>
    <lineage>
        <taxon>Bacteria</taxon>
        <taxon>Pseudomonadati</taxon>
        <taxon>Bacteroidota</taxon>
        <taxon>Cytophagia</taxon>
        <taxon>Cytophagales</taxon>
        <taxon>Hymenobacteraceae</taxon>
        <taxon>Pontibacter</taxon>
    </lineage>
</organism>
<dbReference type="EMBL" id="JAPFQO010000007">
    <property type="protein sequence ID" value="MCX2740653.1"/>
    <property type="molecule type" value="Genomic_DNA"/>
</dbReference>
<accession>A0ABT3RGZ4</accession>
<reference evidence="1 2" key="1">
    <citation type="submission" date="2022-11" db="EMBL/GenBank/DDBJ databases">
        <title>The characterization of three novel Bacteroidetes species and genomic analysis of their roles in tidal elemental geochemical cycles.</title>
        <authorList>
            <person name="Ma K.-J."/>
        </authorList>
    </citation>
    <scope>NUCLEOTIDE SEQUENCE [LARGE SCALE GENOMIC DNA]</scope>
    <source>
        <strain evidence="1 2">M82</strain>
    </source>
</reference>
<protein>
    <recommendedName>
        <fullName evidence="3">STAS/SEC14 domain-containing protein</fullName>
    </recommendedName>
</protein>
<dbReference type="RefSeq" id="WP_266052717.1">
    <property type="nucleotide sequence ID" value="NZ_JAPFQO010000007.1"/>
</dbReference>
<name>A0ABT3RGZ4_9BACT</name>
<gene>
    <name evidence="1" type="ORF">OO017_11895</name>
</gene>